<name>I0Z169_COCSC</name>
<accession>I0Z169</accession>
<dbReference type="KEGG" id="csl:COCSUDRAFT_61813"/>
<dbReference type="AlphaFoldDB" id="I0Z169"/>
<comment type="caution">
    <text evidence="1">The sequence shown here is derived from an EMBL/GenBank/DDBJ whole genome shotgun (WGS) entry which is preliminary data.</text>
</comment>
<keyword evidence="2" id="KW-1185">Reference proteome</keyword>
<protein>
    <submittedName>
        <fullName evidence="1">Uncharacterized protein</fullName>
    </submittedName>
</protein>
<evidence type="ECO:0000313" key="1">
    <source>
        <dbReference type="EMBL" id="EIE24388.1"/>
    </source>
</evidence>
<sequence>MASEYMHNRQDNIPELDPSLACMPYGSLDFASEVNYLDTLRLFWCRLQQAKSKAGEEDL</sequence>
<proteinExistence type="predicted"/>
<gene>
    <name evidence="1" type="ORF">COCSUDRAFT_61813</name>
</gene>
<organism evidence="1 2">
    <name type="scientific">Coccomyxa subellipsoidea (strain C-169)</name>
    <name type="common">Green microalga</name>
    <dbReference type="NCBI Taxonomy" id="574566"/>
    <lineage>
        <taxon>Eukaryota</taxon>
        <taxon>Viridiplantae</taxon>
        <taxon>Chlorophyta</taxon>
        <taxon>core chlorophytes</taxon>
        <taxon>Trebouxiophyceae</taxon>
        <taxon>Trebouxiophyceae incertae sedis</taxon>
        <taxon>Coccomyxaceae</taxon>
        <taxon>Coccomyxa</taxon>
        <taxon>Coccomyxa subellipsoidea</taxon>
    </lineage>
</organism>
<dbReference type="RefSeq" id="XP_005648932.1">
    <property type="nucleotide sequence ID" value="XM_005648875.1"/>
</dbReference>
<dbReference type="EMBL" id="AGSI01000005">
    <property type="protein sequence ID" value="EIE24388.1"/>
    <property type="molecule type" value="Genomic_DNA"/>
</dbReference>
<dbReference type="Proteomes" id="UP000007264">
    <property type="component" value="Unassembled WGS sequence"/>
</dbReference>
<reference evidence="1 2" key="1">
    <citation type="journal article" date="2012" name="Genome Biol.">
        <title>The genome of the polar eukaryotic microalga coccomyxa subellipsoidea reveals traits of cold adaptation.</title>
        <authorList>
            <person name="Blanc G."/>
            <person name="Agarkova I."/>
            <person name="Grimwood J."/>
            <person name="Kuo A."/>
            <person name="Brueggeman A."/>
            <person name="Dunigan D."/>
            <person name="Gurnon J."/>
            <person name="Ladunga I."/>
            <person name="Lindquist E."/>
            <person name="Lucas S."/>
            <person name="Pangilinan J."/>
            <person name="Proschold T."/>
            <person name="Salamov A."/>
            <person name="Schmutz J."/>
            <person name="Weeks D."/>
            <person name="Yamada T."/>
            <person name="Claverie J.M."/>
            <person name="Grigoriev I."/>
            <person name="Van Etten J."/>
            <person name="Lomsadze A."/>
            <person name="Borodovsky M."/>
        </authorList>
    </citation>
    <scope>NUCLEOTIDE SEQUENCE [LARGE SCALE GENOMIC DNA]</scope>
    <source>
        <strain evidence="1 2">C-169</strain>
    </source>
</reference>
<evidence type="ECO:0000313" key="2">
    <source>
        <dbReference type="Proteomes" id="UP000007264"/>
    </source>
</evidence>
<dbReference type="GeneID" id="17042388"/>